<keyword evidence="2" id="KW-1185">Reference proteome</keyword>
<dbReference type="RefSeq" id="WP_184784293.1">
    <property type="nucleotide sequence ID" value="NZ_JACHMG010000001.1"/>
</dbReference>
<dbReference type="AlphaFoldDB" id="A0A840J8U2"/>
<dbReference type="EMBL" id="JACHMG010000001">
    <property type="protein sequence ID" value="MBB4689832.1"/>
    <property type="molecule type" value="Genomic_DNA"/>
</dbReference>
<organism evidence="1 2">
    <name type="scientific">Amycolatopsis jiangsuensis</name>
    <dbReference type="NCBI Taxonomy" id="1181879"/>
    <lineage>
        <taxon>Bacteria</taxon>
        <taxon>Bacillati</taxon>
        <taxon>Actinomycetota</taxon>
        <taxon>Actinomycetes</taxon>
        <taxon>Pseudonocardiales</taxon>
        <taxon>Pseudonocardiaceae</taxon>
        <taxon>Amycolatopsis</taxon>
    </lineage>
</organism>
<sequence length="242" mass="24594">MIAGSDGALLAALIAEAGRGPAGSEDLSDYTGQILAWDALSGTNVVHVNGADIPNMRVVQSGVGLAYQPGDVVNIMRRGTQWFILGKIGAPGAGAGNQIASRRIAIQRSIPAGGDFADLTGSYGPEVSLYIGSSRRCLVIHSFECAVSGSVPVSGEGALARGAGFQAVQVSGASSLPVETAVTDAFVQNGWATNQSVTASTLVTAANGLNAGLNVFTCKYRATADSGLAVQVNNRVLTVIPF</sequence>
<evidence type="ECO:0000313" key="2">
    <source>
        <dbReference type="Proteomes" id="UP000581769"/>
    </source>
</evidence>
<gene>
    <name evidence="1" type="ORF">BJY18_007317</name>
</gene>
<comment type="caution">
    <text evidence="1">The sequence shown here is derived from an EMBL/GenBank/DDBJ whole genome shotgun (WGS) entry which is preliminary data.</text>
</comment>
<proteinExistence type="predicted"/>
<name>A0A840J8U2_9PSEU</name>
<protein>
    <submittedName>
        <fullName evidence="1">Uncharacterized protein</fullName>
    </submittedName>
</protein>
<accession>A0A840J8U2</accession>
<dbReference type="Proteomes" id="UP000581769">
    <property type="component" value="Unassembled WGS sequence"/>
</dbReference>
<evidence type="ECO:0000313" key="1">
    <source>
        <dbReference type="EMBL" id="MBB4689832.1"/>
    </source>
</evidence>
<reference evidence="1 2" key="1">
    <citation type="submission" date="2020-08" db="EMBL/GenBank/DDBJ databases">
        <title>Sequencing the genomes of 1000 actinobacteria strains.</title>
        <authorList>
            <person name="Klenk H.-P."/>
        </authorList>
    </citation>
    <scope>NUCLEOTIDE SEQUENCE [LARGE SCALE GENOMIC DNA]</scope>
    <source>
        <strain evidence="1 2">DSM 45859</strain>
    </source>
</reference>